<reference evidence="6 7" key="1">
    <citation type="submission" date="2018-05" db="EMBL/GenBank/DDBJ databases">
        <title>Genomic Encyclopedia of Archaeal and Bacterial Type Strains, Phase II (KMG-II): from individual species to whole genera.</title>
        <authorList>
            <person name="Goeker M."/>
        </authorList>
    </citation>
    <scope>NUCLEOTIDE SEQUENCE [LARGE SCALE GENOMIC DNA]</scope>
    <source>
        <strain evidence="6 7">DSM 45184</strain>
    </source>
</reference>
<dbReference type="InterPro" id="IPR036069">
    <property type="entry name" value="DUF34/NIF3_sf"/>
</dbReference>
<evidence type="ECO:0000256" key="5">
    <source>
        <dbReference type="PIRSR" id="PIRSR602678-1"/>
    </source>
</evidence>
<evidence type="ECO:0000256" key="1">
    <source>
        <dbReference type="ARBA" id="ARBA00006964"/>
    </source>
</evidence>
<keyword evidence="4 5" id="KW-0479">Metal-binding</keyword>
<dbReference type="InterPro" id="IPR002678">
    <property type="entry name" value="DUF34/NIF3"/>
</dbReference>
<dbReference type="AlphaFoldDB" id="A0A316FPE5"/>
<comment type="subunit">
    <text evidence="2">Homohexamer.</text>
</comment>
<proteinExistence type="inferred from homology"/>
<dbReference type="Proteomes" id="UP000245697">
    <property type="component" value="Unassembled WGS sequence"/>
</dbReference>
<evidence type="ECO:0000313" key="6">
    <source>
        <dbReference type="EMBL" id="PWK49556.1"/>
    </source>
</evidence>
<comment type="similarity">
    <text evidence="1">Belongs to the GTP cyclohydrolase I type 2/NIF3 family.</text>
</comment>
<dbReference type="PANTHER" id="PTHR13799">
    <property type="entry name" value="NGG1 INTERACTING FACTOR 3"/>
    <property type="match status" value="1"/>
</dbReference>
<dbReference type="PANTHER" id="PTHR13799:SF14">
    <property type="entry name" value="GTP CYCLOHYDROLASE 1 TYPE 2 HOMOLOG"/>
    <property type="match status" value="1"/>
</dbReference>
<dbReference type="Gene3D" id="3.40.1390.30">
    <property type="entry name" value="NIF3 (NGG1p interacting factor 3)-like"/>
    <property type="match status" value="2"/>
</dbReference>
<evidence type="ECO:0000313" key="7">
    <source>
        <dbReference type="Proteomes" id="UP000245697"/>
    </source>
</evidence>
<evidence type="ECO:0000256" key="4">
    <source>
        <dbReference type="ARBA" id="ARBA00022723"/>
    </source>
</evidence>
<evidence type="ECO:0000256" key="3">
    <source>
        <dbReference type="ARBA" id="ARBA00022112"/>
    </source>
</evidence>
<dbReference type="SUPFAM" id="SSF102705">
    <property type="entry name" value="NIF3 (NGG1p interacting factor 3)-like"/>
    <property type="match status" value="1"/>
</dbReference>
<dbReference type="NCBIfam" id="TIGR00486">
    <property type="entry name" value="YbgI_SA1388"/>
    <property type="match status" value="1"/>
</dbReference>
<keyword evidence="7" id="KW-1185">Reference proteome</keyword>
<dbReference type="GO" id="GO:0005737">
    <property type="term" value="C:cytoplasm"/>
    <property type="evidence" value="ECO:0007669"/>
    <property type="project" value="TreeGrafter"/>
</dbReference>
<comment type="caution">
    <text evidence="6">The sequence shown here is derived from an EMBL/GenBank/DDBJ whole genome shotgun (WGS) entry which is preliminary data.</text>
</comment>
<feature type="binding site" evidence="5">
    <location>
        <position position="240"/>
    </location>
    <ligand>
        <name>a divalent metal cation</name>
        <dbReference type="ChEBI" id="CHEBI:60240"/>
        <label>1</label>
    </ligand>
</feature>
<sequence length="282" mass="29775">MTDLTDVTVRAVVDALDARFPRSWAESWDRVGLVLGEFEHPVTRVLCVVDCVPETVDEAIERGADLIVAHHPLLLKPVSSIAPDTFKGALVHRLIRSGVALYTAHTNADVANPGVSDALAARLGLTGLRPLAPAEGAAAGEGRGLGRIGELPEPLTLAALTRLAAERLPVTAAGVRAAGDPDALIRTVAVCGGAGDSFLAVAARSGADAYLCADLRHHPVSEHLASGGPALLDVAHWASERPWLDDVAAWLREVFPVEVLVSDLDTDPWTVHANRDDLEIRP</sequence>
<dbReference type="GO" id="GO:0046872">
    <property type="term" value="F:metal ion binding"/>
    <property type="evidence" value="ECO:0007669"/>
    <property type="project" value="UniProtKB-KW"/>
</dbReference>
<protein>
    <recommendedName>
        <fullName evidence="3">GTP cyclohydrolase 1 type 2 homolog</fullName>
    </recommendedName>
</protein>
<organism evidence="6 7">
    <name type="scientific">Actinoplanes xinjiangensis</name>
    <dbReference type="NCBI Taxonomy" id="512350"/>
    <lineage>
        <taxon>Bacteria</taxon>
        <taxon>Bacillati</taxon>
        <taxon>Actinomycetota</taxon>
        <taxon>Actinomycetes</taxon>
        <taxon>Micromonosporales</taxon>
        <taxon>Micromonosporaceae</taxon>
        <taxon>Actinoplanes</taxon>
    </lineage>
</organism>
<evidence type="ECO:0000256" key="2">
    <source>
        <dbReference type="ARBA" id="ARBA00011643"/>
    </source>
</evidence>
<feature type="binding site" evidence="5">
    <location>
        <position position="236"/>
    </location>
    <ligand>
        <name>a divalent metal cation</name>
        <dbReference type="ChEBI" id="CHEBI:60240"/>
        <label>1</label>
    </ligand>
</feature>
<dbReference type="FunFam" id="3.40.1390.30:FF:000001">
    <property type="entry name" value="GTP cyclohydrolase 1 type 2"/>
    <property type="match status" value="1"/>
</dbReference>
<feature type="binding site" evidence="5">
    <location>
        <position position="70"/>
    </location>
    <ligand>
        <name>a divalent metal cation</name>
        <dbReference type="ChEBI" id="CHEBI:60240"/>
        <label>1</label>
    </ligand>
</feature>
<dbReference type="EMBL" id="QGGR01000004">
    <property type="protein sequence ID" value="PWK49556.1"/>
    <property type="molecule type" value="Genomic_DNA"/>
</dbReference>
<gene>
    <name evidence="6" type="ORF">BC793_104230</name>
</gene>
<accession>A0A316FPE5</accession>
<dbReference type="Pfam" id="PF01784">
    <property type="entry name" value="DUF34_NIF3"/>
    <property type="match status" value="1"/>
</dbReference>
<name>A0A316FPE5_9ACTN</name>
<dbReference type="RefSeq" id="WP_239169861.1">
    <property type="nucleotide sequence ID" value="NZ_BONA01000026.1"/>
</dbReference>
<feature type="binding site" evidence="5">
    <location>
        <position position="71"/>
    </location>
    <ligand>
        <name>a divalent metal cation</name>
        <dbReference type="ChEBI" id="CHEBI:60240"/>
        <label>1</label>
    </ligand>
</feature>
<feature type="binding site" evidence="5">
    <location>
        <position position="109"/>
    </location>
    <ligand>
        <name>a divalent metal cation</name>
        <dbReference type="ChEBI" id="CHEBI:60240"/>
        <label>1</label>
    </ligand>
</feature>